<feature type="domain" description="MacB-like periplasmic core" evidence="8">
    <location>
        <begin position="20"/>
        <end position="243"/>
    </location>
</feature>
<dbReference type="Proteomes" id="UP000240357">
    <property type="component" value="Unassembled WGS sequence"/>
</dbReference>
<evidence type="ECO:0000256" key="1">
    <source>
        <dbReference type="ARBA" id="ARBA00004651"/>
    </source>
</evidence>
<dbReference type="InterPro" id="IPR003838">
    <property type="entry name" value="ABC3_permease_C"/>
</dbReference>
<keyword evidence="3 6" id="KW-0812">Transmembrane</keyword>
<feature type="transmembrane region" description="Helical" evidence="6">
    <location>
        <begin position="346"/>
        <end position="367"/>
    </location>
</feature>
<feature type="domain" description="ABC3 transporter permease C-terminal" evidence="7">
    <location>
        <begin position="682"/>
        <end position="793"/>
    </location>
</feature>
<evidence type="ECO:0000256" key="5">
    <source>
        <dbReference type="ARBA" id="ARBA00023136"/>
    </source>
</evidence>
<feature type="transmembrane region" description="Helical" evidence="6">
    <location>
        <begin position="763"/>
        <end position="785"/>
    </location>
</feature>
<evidence type="ECO:0008006" key="11">
    <source>
        <dbReference type="Google" id="ProtNLM"/>
    </source>
</evidence>
<dbReference type="Pfam" id="PF12704">
    <property type="entry name" value="MacB_PCD"/>
    <property type="match status" value="2"/>
</dbReference>
<evidence type="ECO:0000256" key="2">
    <source>
        <dbReference type="ARBA" id="ARBA00022475"/>
    </source>
</evidence>
<name>A0A2T2YIL1_9BACT</name>
<sequence length="802" mass="89627">MLLNYFKIACRNLLRNKAFSLLNIAGLSVGVAVAVLIFLIVRFELSFDTFHKKYDRIYRVVNEFTHEAGKDYQVGVPFPFVPAIKTDYPQLEKVTTVFEGYNSQITVLDEQGAIDKKFKEELGVIFTEPEFFQIFDYKWLAGDPRKVLAEPNVVALTRSTAEKYFGTWQKALGKFIKLDNKQLLQVNGILEDLPDNTDFPLRIAVSFPTIRRILDAGEFTNWGSIWSSTQCYLVLPKNQSSSQFNRSLGSFLKKHHPDDRNHIYKLQALSDLHFDTRYPPMTYRSISKGTILSLVLIGAFILVIACINFVNLATAQAIGRAKETGIRKVLGSNRGHLIVQFLGETFFIVLLAVFVAVLLVIAVLPLVRSISNLPEDFQLTFSLEVAGFLILLILLVTVLAGFYPALVLSGFQPVQALKSKMTLQTVGGISLRKALVVMQFSISQVLIIATLIAISQMDFVRNKDLGFNRDAILMVSVPQDSISQQKLQTLKNRFLALPAIRKVSFHSAAPSSSSNSQTNFRFGKATEDAKFPVSLIAGDADYFPAFQLQLVAGRTYFPSDTAREAVVNEKLLRQVGVKHAQDAIGQTIRINGKNVPVVGVVKDFHNASLRDPIAPITILASKSSYRQVALKIKPTDIAQTQRTVEQIWNETFPEYVYEANFLDERLAEFYEGETKLAALFKIFAGIAIFIGCLGLYGLVSFVAVQKTKEIGIRKVLGASLSNIVSLLSKDFLKLVLLANVFAWPLAWWVMQRWLQDFEYRIPIGWWMFAIAGFGALLIALVTISFQAIKAAVANPVVALRSE</sequence>
<feature type="domain" description="MacB-like periplasmic core" evidence="8">
    <location>
        <begin position="455"/>
        <end position="646"/>
    </location>
</feature>
<dbReference type="AlphaFoldDB" id="A0A2T2YIL1"/>
<comment type="caution">
    <text evidence="9">The sequence shown here is derived from an EMBL/GenBank/DDBJ whole genome shotgun (WGS) entry which is preliminary data.</text>
</comment>
<gene>
    <name evidence="9" type="ORF">AHMF7605_18400</name>
</gene>
<dbReference type="InterPro" id="IPR025857">
    <property type="entry name" value="MacB_PCD"/>
</dbReference>
<feature type="transmembrane region" description="Helical" evidence="6">
    <location>
        <begin position="682"/>
        <end position="704"/>
    </location>
</feature>
<evidence type="ECO:0000256" key="4">
    <source>
        <dbReference type="ARBA" id="ARBA00022989"/>
    </source>
</evidence>
<feature type="transmembrane region" description="Helical" evidence="6">
    <location>
        <begin position="734"/>
        <end position="751"/>
    </location>
</feature>
<evidence type="ECO:0000256" key="3">
    <source>
        <dbReference type="ARBA" id="ARBA00022692"/>
    </source>
</evidence>
<evidence type="ECO:0000259" key="7">
    <source>
        <dbReference type="Pfam" id="PF02687"/>
    </source>
</evidence>
<protein>
    <recommendedName>
        <fullName evidence="11">ABC transporter permease</fullName>
    </recommendedName>
</protein>
<evidence type="ECO:0000313" key="10">
    <source>
        <dbReference type="Proteomes" id="UP000240357"/>
    </source>
</evidence>
<dbReference type="GO" id="GO:0022857">
    <property type="term" value="F:transmembrane transporter activity"/>
    <property type="evidence" value="ECO:0007669"/>
    <property type="project" value="TreeGrafter"/>
</dbReference>
<comment type="subcellular location">
    <subcellularLocation>
        <location evidence="1">Cell membrane</location>
        <topology evidence="1">Multi-pass membrane protein</topology>
    </subcellularLocation>
</comment>
<feature type="transmembrane region" description="Helical" evidence="6">
    <location>
        <begin position="388"/>
        <end position="414"/>
    </location>
</feature>
<keyword evidence="10" id="KW-1185">Reference proteome</keyword>
<dbReference type="OrthoDB" id="5933722at2"/>
<dbReference type="PANTHER" id="PTHR30572">
    <property type="entry name" value="MEMBRANE COMPONENT OF TRANSPORTER-RELATED"/>
    <property type="match status" value="1"/>
</dbReference>
<organism evidence="9 10">
    <name type="scientific">Adhaeribacter arboris</name>
    <dbReference type="NCBI Taxonomy" id="2072846"/>
    <lineage>
        <taxon>Bacteria</taxon>
        <taxon>Pseudomonadati</taxon>
        <taxon>Bacteroidota</taxon>
        <taxon>Cytophagia</taxon>
        <taxon>Cytophagales</taxon>
        <taxon>Hymenobacteraceae</taxon>
        <taxon>Adhaeribacter</taxon>
    </lineage>
</organism>
<dbReference type="GO" id="GO:0005886">
    <property type="term" value="C:plasma membrane"/>
    <property type="evidence" value="ECO:0007669"/>
    <property type="project" value="UniProtKB-SubCell"/>
</dbReference>
<keyword evidence="2" id="KW-1003">Cell membrane</keyword>
<keyword evidence="5 6" id="KW-0472">Membrane</keyword>
<dbReference type="InterPro" id="IPR050250">
    <property type="entry name" value="Macrolide_Exporter_MacB"/>
</dbReference>
<reference evidence="9 10" key="1">
    <citation type="submission" date="2018-03" db="EMBL/GenBank/DDBJ databases">
        <title>Adhaeribacter sp. HMF7605 Genome sequencing and assembly.</title>
        <authorList>
            <person name="Kang H."/>
            <person name="Kang J."/>
            <person name="Cha I."/>
            <person name="Kim H."/>
            <person name="Joh K."/>
        </authorList>
    </citation>
    <scope>NUCLEOTIDE SEQUENCE [LARGE SCALE GENOMIC DNA]</scope>
    <source>
        <strain evidence="9 10">HMF7605</strain>
    </source>
</reference>
<dbReference type="EMBL" id="PYFT01000001">
    <property type="protein sequence ID" value="PSR55337.1"/>
    <property type="molecule type" value="Genomic_DNA"/>
</dbReference>
<evidence type="ECO:0000259" key="8">
    <source>
        <dbReference type="Pfam" id="PF12704"/>
    </source>
</evidence>
<feature type="transmembrane region" description="Helical" evidence="6">
    <location>
        <begin position="20"/>
        <end position="43"/>
    </location>
</feature>
<proteinExistence type="predicted"/>
<feature type="transmembrane region" description="Helical" evidence="6">
    <location>
        <begin position="291"/>
        <end position="310"/>
    </location>
</feature>
<dbReference type="Pfam" id="PF02687">
    <property type="entry name" value="FtsX"/>
    <property type="match status" value="2"/>
</dbReference>
<dbReference type="RefSeq" id="WP_106931516.1">
    <property type="nucleotide sequence ID" value="NZ_PYFT01000001.1"/>
</dbReference>
<keyword evidence="4 6" id="KW-1133">Transmembrane helix</keyword>
<evidence type="ECO:0000256" key="6">
    <source>
        <dbReference type="SAM" id="Phobius"/>
    </source>
</evidence>
<accession>A0A2T2YIL1</accession>
<dbReference type="PANTHER" id="PTHR30572:SF18">
    <property type="entry name" value="ABC-TYPE MACROLIDE FAMILY EXPORT SYSTEM PERMEASE COMPONENT 2"/>
    <property type="match status" value="1"/>
</dbReference>
<feature type="domain" description="ABC3 transporter permease C-terminal" evidence="7">
    <location>
        <begin position="296"/>
        <end position="412"/>
    </location>
</feature>
<evidence type="ECO:0000313" key="9">
    <source>
        <dbReference type="EMBL" id="PSR55337.1"/>
    </source>
</evidence>
<feature type="transmembrane region" description="Helical" evidence="6">
    <location>
        <begin position="434"/>
        <end position="454"/>
    </location>
</feature>